<dbReference type="Pfam" id="PF13639">
    <property type="entry name" value="zf-RING_2"/>
    <property type="match status" value="1"/>
</dbReference>
<dbReference type="InterPro" id="IPR001841">
    <property type="entry name" value="Znf_RING"/>
</dbReference>
<gene>
    <name evidence="12" type="ORF">P167DRAFT_531833</name>
</gene>
<keyword evidence="13" id="KW-1185">Reference proteome</keyword>
<dbReference type="PANTHER" id="PTHR46539:SF1">
    <property type="entry name" value="E3 UBIQUITIN-PROTEIN LIGASE ATL42"/>
    <property type="match status" value="1"/>
</dbReference>
<comment type="subcellular location">
    <subcellularLocation>
        <location evidence="1">Membrane</location>
    </subcellularLocation>
</comment>
<dbReference type="STRING" id="1392247.A0A3N4L246"/>
<feature type="region of interest" description="Disordered" evidence="9">
    <location>
        <begin position="505"/>
        <end position="560"/>
    </location>
</feature>
<feature type="transmembrane region" description="Helical" evidence="10">
    <location>
        <begin position="20"/>
        <end position="38"/>
    </location>
</feature>
<keyword evidence="7 10" id="KW-0472">Membrane</keyword>
<dbReference type="GO" id="GO:0016020">
    <property type="term" value="C:membrane"/>
    <property type="evidence" value="ECO:0007669"/>
    <property type="project" value="UniProtKB-SubCell"/>
</dbReference>
<feature type="region of interest" description="Disordered" evidence="9">
    <location>
        <begin position="298"/>
        <end position="348"/>
    </location>
</feature>
<feature type="compositionally biased region" description="Low complexity" evidence="9">
    <location>
        <begin position="212"/>
        <end position="221"/>
    </location>
</feature>
<dbReference type="InterPro" id="IPR013083">
    <property type="entry name" value="Znf_RING/FYVE/PHD"/>
</dbReference>
<feature type="region of interest" description="Disordered" evidence="9">
    <location>
        <begin position="201"/>
        <end position="224"/>
    </location>
</feature>
<reference evidence="12 13" key="1">
    <citation type="journal article" date="2018" name="Nat. Ecol. Evol.">
        <title>Pezizomycetes genomes reveal the molecular basis of ectomycorrhizal truffle lifestyle.</title>
        <authorList>
            <person name="Murat C."/>
            <person name="Payen T."/>
            <person name="Noel B."/>
            <person name="Kuo A."/>
            <person name="Morin E."/>
            <person name="Chen J."/>
            <person name="Kohler A."/>
            <person name="Krizsan K."/>
            <person name="Balestrini R."/>
            <person name="Da Silva C."/>
            <person name="Montanini B."/>
            <person name="Hainaut M."/>
            <person name="Levati E."/>
            <person name="Barry K.W."/>
            <person name="Belfiori B."/>
            <person name="Cichocki N."/>
            <person name="Clum A."/>
            <person name="Dockter R.B."/>
            <person name="Fauchery L."/>
            <person name="Guy J."/>
            <person name="Iotti M."/>
            <person name="Le Tacon F."/>
            <person name="Lindquist E.A."/>
            <person name="Lipzen A."/>
            <person name="Malagnac F."/>
            <person name="Mello A."/>
            <person name="Molinier V."/>
            <person name="Miyauchi S."/>
            <person name="Poulain J."/>
            <person name="Riccioni C."/>
            <person name="Rubini A."/>
            <person name="Sitrit Y."/>
            <person name="Splivallo R."/>
            <person name="Traeger S."/>
            <person name="Wang M."/>
            <person name="Zifcakova L."/>
            <person name="Wipf D."/>
            <person name="Zambonelli A."/>
            <person name="Paolocci F."/>
            <person name="Nowrousian M."/>
            <person name="Ottonello S."/>
            <person name="Baldrian P."/>
            <person name="Spatafora J.W."/>
            <person name="Henrissat B."/>
            <person name="Nagy L.G."/>
            <person name="Aury J.M."/>
            <person name="Wincker P."/>
            <person name="Grigoriev I.V."/>
            <person name="Bonfante P."/>
            <person name="Martin F.M."/>
        </authorList>
    </citation>
    <scope>NUCLEOTIDE SEQUENCE [LARGE SCALE GENOMIC DNA]</scope>
    <source>
        <strain evidence="12 13">CCBAS932</strain>
    </source>
</reference>
<keyword evidence="6 10" id="KW-1133">Transmembrane helix</keyword>
<dbReference type="Gene3D" id="3.30.40.10">
    <property type="entry name" value="Zinc/RING finger domain, C3HC4 (zinc finger)"/>
    <property type="match status" value="1"/>
</dbReference>
<evidence type="ECO:0000259" key="11">
    <source>
        <dbReference type="PROSITE" id="PS50089"/>
    </source>
</evidence>
<organism evidence="12 13">
    <name type="scientific">Morchella conica CCBAS932</name>
    <dbReference type="NCBI Taxonomy" id="1392247"/>
    <lineage>
        <taxon>Eukaryota</taxon>
        <taxon>Fungi</taxon>
        <taxon>Dikarya</taxon>
        <taxon>Ascomycota</taxon>
        <taxon>Pezizomycotina</taxon>
        <taxon>Pezizomycetes</taxon>
        <taxon>Pezizales</taxon>
        <taxon>Morchellaceae</taxon>
        <taxon>Morchella</taxon>
    </lineage>
</organism>
<evidence type="ECO:0000256" key="5">
    <source>
        <dbReference type="ARBA" id="ARBA00022833"/>
    </source>
</evidence>
<dbReference type="CDD" id="cd16454">
    <property type="entry name" value="RING-H2_PA-TM-RING"/>
    <property type="match status" value="1"/>
</dbReference>
<accession>A0A3N4L246</accession>
<feature type="compositionally biased region" description="Low complexity" evidence="9">
    <location>
        <begin position="522"/>
        <end position="532"/>
    </location>
</feature>
<feature type="compositionally biased region" description="Polar residues" evidence="9">
    <location>
        <begin position="201"/>
        <end position="211"/>
    </location>
</feature>
<evidence type="ECO:0000256" key="3">
    <source>
        <dbReference type="ARBA" id="ARBA00022723"/>
    </source>
</evidence>
<evidence type="ECO:0000256" key="9">
    <source>
        <dbReference type="SAM" id="MobiDB-lite"/>
    </source>
</evidence>
<dbReference type="SMART" id="SM00184">
    <property type="entry name" value="RING"/>
    <property type="match status" value="1"/>
</dbReference>
<protein>
    <recommendedName>
        <fullName evidence="11">RING-type domain-containing protein</fullName>
    </recommendedName>
</protein>
<dbReference type="PROSITE" id="PS50089">
    <property type="entry name" value="ZF_RING_2"/>
    <property type="match status" value="1"/>
</dbReference>
<feature type="domain" description="RING-type" evidence="11">
    <location>
        <begin position="381"/>
        <end position="423"/>
    </location>
</feature>
<dbReference type="EMBL" id="ML119107">
    <property type="protein sequence ID" value="RPB16896.1"/>
    <property type="molecule type" value="Genomic_DNA"/>
</dbReference>
<dbReference type="AlphaFoldDB" id="A0A3N4L246"/>
<keyword evidence="4 8" id="KW-0863">Zinc-finger</keyword>
<feature type="transmembrane region" description="Helical" evidence="10">
    <location>
        <begin position="231"/>
        <end position="256"/>
    </location>
</feature>
<dbReference type="InParanoid" id="A0A3N4L246"/>
<evidence type="ECO:0000256" key="2">
    <source>
        <dbReference type="ARBA" id="ARBA00022692"/>
    </source>
</evidence>
<evidence type="ECO:0000313" key="13">
    <source>
        <dbReference type="Proteomes" id="UP000277580"/>
    </source>
</evidence>
<evidence type="ECO:0000256" key="4">
    <source>
        <dbReference type="ARBA" id="ARBA00022771"/>
    </source>
</evidence>
<evidence type="ECO:0000256" key="10">
    <source>
        <dbReference type="SAM" id="Phobius"/>
    </source>
</evidence>
<evidence type="ECO:0000313" key="12">
    <source>
        <dbReference type="EMBL" id="RPB16896.1"/>
    </source>
</evidence>
<evidence type="ECO:0000256" key="6">
    <source>
        <dbReference type="ARBA" id="ARBA00022989"/>
    </source>
</evidence>
<keyword evidence="5" id="KW-0862">Zinc</keyword>
<proteinExistence type="predicted"/>
<keyword evidence="3" id="KW-0479">Metal-binding</keyword>
<evidence type="ECO:0000256" key="1">
    <source>
        <dbReference type="ARBA" id="ARBA00004370"/>
    </source>
</evidence>
<dbReference type="Proteomes" id="UP000277580">
    <property type="component" value="Unassembled WGS sequence"/>
</dbReference>
<sequence length="560" mass="60807">METPARSSRAHRLNRGPPYFQSWSLSAVAIVLVVVTMLCGRAVGELIETGDNGDLINRNGLVMSTTDGTRTYSVPINQLPLDANHDQANTRKVKNFVNNLVLYTSDTDREFSTGNLAFISCDSSNGNNASATFLKAISQKPQPYCVIFYTVEHDYCDYNPQQDYNYDLVFTTLDRESANDFQLLMNTTGDKLDVSINYDSSVEDQPTQQDRNSLSSNQNNSVLGPSPSTSVALIILYSITGVITALFLLIILIGAIRAHRHPERYGPRAPRFGRPRQSRAKGLARAVLDTLPIVRFGDPPAPGGANDGIVKPTDLEMAPDSITSRTSEEDRRRSVVPSVASQSTPNVSGIAQVSGEDAVAREGAEPAVMSTSEMDPSQLRCPVCMEDFESGVDLRVLPCHHSFHPDCIDPWLLNVAGSCPLCRIDLRPEDQRQSIEVTPPPAPEPIQSGSRIMRYLDIARGSSSSDERMAALRQLREENGTRPPRSRAPELGISRLRRVFNRRMSGSRAGSSVTVNEPAPPAAGAAGAETAQGGAGLTTISSVDVVERPAPAVLSDNSQR</sequence>
<dbReference type="SUPFAM" id="SSF57850">
    <property type="entry name" value="RING/U-box"/>
    <property type="match status" value="1"/>
</dbReference>
<dbReference type="OrthoDB" id="8062037at2759"/>
<dbReference type="GO" id="GO:0008270">
    <property type="term" value="F:zinc ion binding"/>
    <property type="evidence" value="ECO:0007669"/>
    <property type="project" value="UniProtKB-KW"/>
</dbReference>
<name>A0A3N4L246_9PEZI</name>
<feature type="compositionally biased region" description="Polar residues" evidence="9">
    <location>
        <begin position="339"/>
        <end position="348"/>
    </location>
</feature>
<keyword evidence="2 10" id="KW-0812">Transmembrane</keyword>
<evidence type="ECO:0000256" key="8">
    <source>
        <dbReference type="PROSITE-ProRule" id="PRU00175"/>
    </source>
</evidence>
<dbReference type="PANTHER" id="PTHR46539">
    <property type="entry name" value="E3 UBIQUITIN-PROTEIN LIGASE ATL42"/>
    <property type="match status" value="1"/>
</dbReference>
<evidence type="ECO:0000256" key="7">
    <source>
        <dbReference type="ARBA" id="ARBA00023136"/>
    </source>
</evidence>